<protein>
    <submittedName>
        <fullName evidence="1">Uncharacterized protein</fullName>
    </submittedName>
</protein>
<name>A0A7K4BYX5_9ARCH</name>
<reference evidence="1 2" key="1">
    <citation type="journal article" date="2020" name="Biotechnol. Biofuels">
        <title>New insights from the biogas microbiome by comprehensive genome-resolved metagenomics of nearly 1600 species originating from multiple anaerobic digesters.</title>
        <authorList>
            <person name="Campanaro S."/>
            <person name="Treu L."/>
            <person name="Rodriguez-R L.M."/>
            <person name="Kovalovszki A."/>
            <person name="Ziels R.M."/>
            <person name="Maus I."/>
            <person name="Zhu X."/>
            <person name="Kougias P.G."/>
            <person name="Basile A."/>
            <person name="Luo G."/>
            <person name="Schluter A."/>
            <person name="Konstantinidis K.T."/>
            <person name="Angelidaki I."/>
        </authorList>
    </citation>
    <scope>NUCLEOTIDE SEQUENCE [LARGE SCALE GENOMIC DNA]</scope>
    <source>
        <strain evidence="1">AS22ysBPME_79</strain>
    </source>
</reference>
<evidence type="ECO:0000313" key="2">
    <source>
        <dbReference type="Proteomes" id="UP000526302"/>
    </source>
</evidence>
<organism evidence="1 2">
    <name type="scientific">Candidatus Iainarchaeum sp</name>
    <dbReference type="NCBI Taxonomy" id="3101447"/>
    <lineage>
        <taxon>Archaea</taxon>
        <taxon>Candidatus Iainarchaeota</taxon>
        <taxon>Candidatus Iainarchaeia</taxon>
        <taxon>Candidatus Iainarchaeales</taxon>
        <taxon>Candidatus Iainarchaeaceae</taxon>
        <taxon>Candidatus Iainarchaeum</taxon>
    </lineage>
</organism>
<evidence type="ECO:0000313" key="1">
    <source>
        <dbReference type="EMBL" id="NMA44437.1"/>
    </source>
</evidence>
<comment type="caution">
    <text evidence="1">The sequence shown here is derived from an EMBL/GenBank/DDBJ whole genome shotgun (WGS) entry which is preliminary data.</text>
</comment>
<dbReference type="EMBL" id="JAAZKV010000009">
    <property type="protein sequence ID" value="NMA44437.1"/>
    <property type="molecule type" value="Genomic_DNA"/>
</dbReference>
<gene>
    <name evidence="1" type="ORF">GX950_01320</name>
</gene>
<accession>A0A7K4BYX5</accession>
<dbReference type="AlphaFoldDB" id="A0A7K4BYX5"/>
<dbReference type="Proteomes" id="UP000526302">
    <property type="component" value="Unassembled WGS sequence"/>
</dbReference>
<sequence>MKILKNKKKEKKNENEIEEKPKLIGDEDIILPRSKQKVDDKHCNIIKNVVIETQSGVYSPTTWRECRYMKEEGGRVFCREYHSLCAKEKCQRARR</sequence>
<proteinExistence type="predicted"/>